<feature type="region of interest" description="Disordered" evidence="15">
    <location>
        <begin position="1"/>
        <end position="66"/>
    </location>
</feature>
<dbReference type="FunFam" id="3.30.70.270:FF:000019">
    <property type="entry name" value="DNA repair protein REV1"/>
    <property type="match status" value="1"/>
</dbReference>
<dbReference type="SUPFAM" id="SSF56672">
    <property type="entry name" value="DNA/RNA polymerases"/>
    <property type="match status" value="1"/>
</dbReference>
<feature type="compositionally biased region" description="Polar residues" evidence="15">
    <location>
        <begin position="333"/>
        <end position="353"/>
    </location>
</feature>
<gene>
    <name evidence="18" type="ORF">RJ639_033462</name>
</gene>
<dbReference type="PROSITE" id="PS50172">
    <property type="entry name" value="BRCT"/>
    <property type="match status" value="1"/>
</dbReference>
<dbReference type="PANTHER" id="PTHR45990">
    <property type="entry name" value="DNA REPAIR PROTEIN REV1"/>
    <property type="match status" value="1"/>
</dbReference>
<name>A0AA89BBH4_9ASTE</name>
<dbReference type="Pfam" id="PF11799">
    <property type="entry name" value="IMS_C"/>
    <property type="match status" value="1"/>
</dbReference>
<feature type="compositionally biased region" description="Low complexity" evidence="15">
    <location>
        <begin position="321"/>
        <end position="331"/>
    </location>
</feature>
<keyword evidence="7 14" id="KW-0479">Metal-binding</keyword>
<proteinExistence type="inferred from homology"/>
<dbReference type="PROSITE" id="PS50173">
    <property type="entry name" value="UMUC"/>
    <property type="match status" value="1"/>
</dbReference>
<dbReference type="GO" id="GO:0006281">
    <property type="term" value="P:DNA repair"/>
    <property type="evidence" value="ECO:0007669"/>
    <property type="project" value="UniProtKB-KW"/>
</dbReference>
<dbReference type="Gene3D" id="1.10.150.20">
    <property type="entry name" value="5' to 3' exonuclease, C-terminal subdomain"/>
    <property type="match status" value="2"/>
</dbReference>
<dbReference type="Pfam" id="PF21999">
    <property type="entry name" value="IMS_HHH_1"/>
    <property type="match status" value="1"/>
</dbReference>
<feature type="binding site" evidence="14">
    <location>
        <position position="465"/>
    </location>
    <ligand>
        <name>Mg(2+)</name>
        <dbReference type="ChEBI" id="CHEBI:18420"/>
        <label>1</label>
    </ligand>
</feature>
<feature type="region of interest" description="Disordered" evidence="15">
    <location>
        <begin position="868"/>
        <end position="894"/>
    </location>
</feature>
<feature type="binding site" evidence="14">
    <location>
        <position position="466"/>
    </location>
    <ligand>
        <name>Mg(2+)</name>
        <dbReference type="ChEBI" id="CHEBI:18420"/>
        <label>1</label>
    </ligand>
</feature>
<feature type="compositionally biased region" description="Low complexity" evidence="15">
    <location>
        <begin position="1"/>
        <end position="16"/>
    </location>
</feature>
<accession>A0AA89BBH4</accession>
<evidence type="ECO:0000256" key="8">
    <source>
        <dbReference type="ARBA" id="ARBA00022763"/>
    </source>
</evidence>
<dbReference type="SUPFAM" id="SSF100879">
    <property type="entry name" value="Lesion bypass DNA polymerase (Y-family), little finger domain"/>
    <property type="match status" value="1"/>
</dbReference>
<dbReference type="Gene3D" id="3.30.70.270">
    <property type="match status" value="1"/>
</dbReference>
<dbReference type="GO" id="GO:0003684">
    <property type="term" value="F:damaged DNA binding"/>
    <property type="evidence" value="ECO:0007669"/>
    <property type="project" value="UniProtKB-UniRule"/>
</dbReference>
<sequence length="1087" mass="119715">MSFDSSRSGGNTNSNSKSKRSLDSSSSNPPGNGNNSNKKKKTTNQKTLGVAWGSNSRSSSRSSFRNSPFSDFGRLYGLFFSEICSYMVVKNQKLQDQFDVEASSTSHSGSGSVKPIFSGVSIFVDGYTIPSSQELRNYMLMYGGHFKNYFSRHSVTHIICSNLPNSKIKNLRSFSGGLPVVKPTWVLDSVAANKLLSWVPYQLDQVASENCNQAKLSAFFTLKNSPVTAACISDEAVAENEDSLLKGGTSMDANLCDERESTEHRKQYNGEPANLLHDISTGAELEEPSCSNRLHFEARNAEPSDVAKVDRTLVGNQPDPSQSRPSASVSSHCLDNQSSKESSSSTMYGPSNQRHSTLVDPNFVENYFRDCFFVSVVIRDRPELRDKPVAVCHSYNPRGTAEISSANYPARDHGVKAGIFVRDAKALCPHLVIFPYDFEAYEEVADQLYNILHKHCKKVQAVSCDEAFLDVTESEAGDAELLASIIRKEIFETTRCTASAGIAGNMLMARLATRTAKPDGQCYIPSEKVDDYLHKLPIKALPGIGHVLEEKLKRREVKTCGQLRMISKVPFYVAFFISSPLATFSRVEELEKKLLIPPRRQAFMESLQKDFGSKTGDMLWNYSRGIDNRLVGFIQESKSIGAEVNWGVRFKDMKDSQFFLMNLCKEVALRLQGCGVHGRTFTLKVPMATDDANVLQRISTQLFGLFHIEVSAVRILEQHVGWDGGVGMAIDIDLFDYFDADVVDIRGMGLQVSKLESADNAKQGHERNSIRSWLVSASASTSEQCKAKESANTDPKRHSIDGFLDQLGTNFCVGATSASGEAFINQNPTLPPLHDLDMGVIQSLPPELFSEINDMYGGSLTSFISEKRGRNASNEGKRSLLSHRSPSTNFTANNKGKQYADAEVQMPPGSGAGTSGAIISCSVPENNDLMPSSLSQVDVSVLQQLPEEMKTGILGLLPAHRRPVCGSVASSDLQIAVSATSTGNQPGSRDSVSGNELWVGNPPGWVDKFKVSNCQLLRTLAKHISYQGQLVFYLLCFSELCLIMDFPLVQIRMDGMMPFIAYVSFSCNISNEKWKQTLKKFMCVFVF</sequence>
<feature type="compositionally biased region" description="Low complexity" evidence="15">
    <location>
        <begin position="54"/>
        <end position="66"/>
    </location>
</feature>
<evidence type="ECO:0000256" key="1">
    <source>
        <dbReference type="ARBA" id="ARBA00004123"/>
    </source>
</evidence>
<dbReference type="FunFam" id="3.40.50.10190:FF:000011">
    <property type="entry name" value="DNA repair protein REV1"/>
    <property type="match status" value="1"/>
</dbReference>
<feature type="region of interest" description="Disordered" evidence="15">
    <location>
        <begin position="312"/>
        <end position="353"/>
    </location>
</feature>
<evidence type="ECO:0000313" key="19">
    <source>
        <dbReference type="Proteomes" id="UP001188597"/>
    </source>
</evidence>
<dbReference type="FunFam" id="3.40.1170.60:FF:000004">
    <property type="entry name" value="DNA repair protein REV1"/>
    <property type="match status" value="1"/>
</dbReference>
<evidence type="ECO:0000256" key="7">
    <source>
        <dbReference type="ARBA" id="ARBA00022723"/>
    </source>
</evidence>
<keyword evidence="8 13" id="KW-0227">DNA damage</keyword>
<comment type="similarity">
    <text evidence="2 13">Belongs to the DNA polymerase type-Y family.</text>
</comment>
<dbReference type="GO" id="GO:0042276">
    <property type="term" value="P:error-prone translesion synthesis"/>
    <property type="evidence" value="ECO:0007669"/>
    <property type="project" value="InterPro"/>
</dbReference>
<dbReference type="EMBL" id="JAVXUP010000167">
    <property type="protein sequence ID" value="KAK3035760.1"/>
    <property type="molecule type" value="Genomic_DNA"/>
</dbReference>
<keyword evidence="12 13" id="KW-0539">Nucleus</keyword>
<evidence type="ECO:0000256" key="5">
    <source>
        <dbReference type="ARBA" id="ARBA00022679"/>
    </source>
</evidence>
<dbReference type="InterPro" id="IPR036775">
    <property type="entry name" value="DNA_pol_Y-fam_lit_finger_sf"/>
</dbReference>
<keyword evidence="11 13" id="KW-0234">DNA repair</keyword>
<evidence type="ECO:0000259" key="16">
    <source>
        <dbReference type="PROSITE" id="PS50172"/>
    </source>
</evidence>
<evidence type="ECO:0000259" key="17">
    <source>
        <dbReference type="PROSITE" id="PS50173"/>
    </source>
</evidence>
<dbReference type="SUPFAM" id="SSF52113">
    <property type="entry name" value="BRCT domain"/>
    <property type="match status" value="1"/>
</dbReference>
<dbReference type="Pfam" id="PF16589">
    <property type="entry name" value="BRCT_2"/>
    <property type="match status" value="1"/>
</dbReference>
<evidence type="ECO:0000256" key="10">
    <source>
        <dbReference type="ARBA" id="ARBA00023125"/>
    </source>
</evidence>
<dbReference type="Gene3D" id="3.40.1170.60">
    <property type="match status" value="1"/>
</dbReference>
<dbReference type="GO" id="GO:0046872">
    <property type="term" value="F:metal ion binding"/>
    <property type="evidence" value="ECO:0007669"/>
    <property type="project" value="UniProtKB-KW"/>
</dbReference>
<keyword evidence="9 14" id="KW-0460">Magnesium</keyword>
<dbReference type="Pfam" id="PF00817">
    <property type="entry name" value="IMS"/>
    <property type="match status" value="1"/>
</dbReference>
<evidence type="ECO:0000256" key="13">
    <source>
        <dbReference type="PIRNR" id="PIRNR036573"/>
    </source>
</evidence>
<evidence type="ECO:0000256" key="4">
    <source>
        <dbReference type="ARBA" id="ARBA00022634"/>
    </source>
</evidence>
<dbReference type="InterPro" id="IPR043128">
    <property type="entry name" value="Rev_trsase/Diguanyl_cyclase"/>
</dbReference>
<evidence type="ECO:0000256" key="9">
    <source>
        <dbReference type="ARBA" id="ARBA00022842"/>
    </source>
</evidence>
<keyword evidence="5 13" id="KW-0808">Transferase</keyword>
<dbReference type="InterPro" id="IPR012112">
    <property type="entry name" value="REV1"/>
</dbReference>
<dbReference type="GO" id="GO:0017125">
    <property type="term" value="F:deoxycytidyl transferase activity"/>
    <property type="evidence" value="ECO:0007669"/>
    <property type="project" value="TreeGrafter"/>
</dbReference>
<evidence type="ECO:0000256" key="12">
    <source>
        <dbReference type="ARBA" id="ARBA00023242"/>
    </source>
</evidence>
<feature type="compositionally biased region" description="Low complexity" evidence="15">
    <location>
        <begin position="23"/>
        <end position="36"/>
    </location>
</feature>
<keyword evidence="4 13" id="KW-0237">DNA synthesis</keyword>
<dbReference type="GO" id="GO:0003887">
    <property type="term" value="F:DNA-directed DNA polymerase activity"/>
    <property type="evidence" value="ECO:0007669"/>
    <property type="project" value="InterPro"/>
</dbReference>
<dbReference type="InterPro" id="IPR043502">
    <property type="entry name" value="DNA/RNA_pol_sf"/>
</dbReference>
<comment type="caution">
    <text evidence="18">The sequence shown here is derived from an EMBL/GenBank/DDBJ whole genome shotgun (WGS) entry which is preliminary data.</text>
</comment>
<evidence type="ECO:0000256" key="6">
    <source>
        <dbReference type="ARBA" id="ARBA00022695"/>
    </source>
</evidence>
<dbReference type="AlphaFoldDB" id="A0AA89BBH4"/>
<evidence type="ECO:0000256" key="2">
    <source>
        <dbReference type="ARBA" id="ARBA00010945"/>
    </source>
</evidence>
<comment type="function">
    <text evidence="13">Deoxycytidyl transferase involved in DNA repair. Transfers a dCMP residue from dCTP to the 3'-end of a DNA primer in a template-dependent reaction. May assist in the first step in the bypass of abasic lesions by the insertion of a nucleotide opposite the lesion. Required for normal induction of mutations by physical and chemical agents.</text>
</comment>
<organism evidence="18 19">
    <name type="scientific">Escallonia herrerae</name>
    <dbReference type="NCBI Taxonomy" id="1293975"/>
    <lineage>
        <taxon>Eukaryota</taxon>
        <taxon>Viridiplantae</taxon>
        <taxon>Streptophyta</taxon>
        <taxon>Embryophyta</taxon>
        <taxon>Tracheophyta</taxon>
        <taxon>Spermatophyta</taxon>
        <taxon>Magnoliopsida</taxon>
        <taxon>eudicotyledons</taxon>
        <taxon>Gunneridae</taxon>
        <taxon>Pentapetalae</taxon>
        <taxon>asterids</taxon>
        <taxon>campanulids</taxon>
        <taxon>Escalloniales</taxon>
        <taxon>Escalloniaceae</taxon>
        <taxon>Escallonia</taxon>
    </lineage>
</organism>
<dbReference type="InterPro" id="IPR036420">
    <property type="entry name" value="BRCT_dom_sf"/>
</dbReference>
<feature type="domain" description="BRCT" evidence="16">
    <location>
        <begin position="112"/>
        <end position="203"/>
    </location>
</feature>
<dbReference type="InterPro" id="IPR017961">
    <property type="entry name" value="DNA_pol_Y-fam_little_finger"/>
</dbReference>
<dbReference type="Proteomes" id="UP001188597">
    <property type="component" value="Unassembled WGS sequence"/>
</dbReference>
<dbReference type="InterPro" id="IPR001357">
    <property type="entry name" value="BRCT_dom"/>
</dbReference>
<dbReference type="Gene3D" id="3.30.1490.100">
    <property type="entry name" value="DNA polymerase, Y-family, little finger domain"/>
    <property type="match status" value="1"/>
</dbReference>
<keyword evidence="6 13" id="KW-0548">Nucleotidyltransferase</keyword>
<feature type="domain" description="UmuC" evidence="17">
    <location>
        <begin position="370"/>
        <end position="545"/>
    </location>
</feature>
<evidence type="ECO:0000256" key="14">
    <source>
        <dbReference type="PIRSR" id="PIRSR036573-2"/>
    </source>
</evidence>
<reference evidence="18" key="1">
    <citation type="submission" date="2022-12" db="EMBL/GenBank/DDBJ databases">
        <title>Draft genome assemblies for two species of Escallonia (Escalloniales).</title>
        <authorList>
            <person name="Chanderbali A."/>
            <person name="Dervinis C."/>
            <person name="Anghel I."/>
            <person name="Soltis D."/>
            <person name="Soltis P."/>
            <person name="Zapata F."/>
        </authorList>
    </citation>
    <scope>NUCLEOTIDE SEQUENCE</scope>
    <source>
        <strain evidence="18">UCBG64.0493</strain>
        <tissue evidence="18">Leaf</tissue>
    </source>
</reference>
<dbReference type="EC" id="2.7.7.-" evidence="13"/>
<dbReference type="SMART" id="SM00292">
    <property type="entry name" value="BRCT"/>
    <property type="match status" value="1"/>
</dbReference>
<protein>
    <recommendedName>
        <fullName evidence="3 13">DNA repair protein REV1</fullName>
        <ecNumber evidence="13">2.7.7.-</ecNumber>
    </recommendedName>
</protein>
<evidence type="ECO:0000256" key="3">
    <source>
        <dbReference type="ARBA" id="ARBA00020399"/>
    </source>
</evidence>
<keyword evidence="19" id="KW-1185">Reference proteome</keyword>
<evidence type="ECO:0000256" key="15">
    <source>
        <dbReference type="SAM" id="MobiDB-lite"/>
    </source>
</evidence>
<dbReference type="PIRSF" id="PIRSF036573">
    <property type="entry name" value="REV1"/>
    <property type="match status" value="1"/>
</dbReference>
<dbReference type="GO" id="GO:0070987">
    <property type="term" value="P:error-free translesion synthesis"/>
    <property type="evidence" value="ECO:0007669"/>
    <property type="project" value="TreeGrafter"/>
</dbReference>
<evidence type="ECO:0000256" key="11">
    <source>
        <dbReference type="ARBA" id="ARBA00023204"/>
    </source>
</evidence>
<dbReference type="PANTHER" id="PTHR45990:SF1">
    <property type="entry name" value="DNA REPAIR PROTEIN REV1"/>
    <property type="match status" value="1"/>
</dbReference>
<dbReference type="GO" id="GO:0005634">
    <property type="term" value="C:nucleus"/>
    <property type="evidence" value="ECO:0007669"/>
    <property type="project" value="UniProtKB-SubCell"/>
</dbReference>
<dbReference type="InterPro" id="IPR053848">
    <property type="entry name" value="IMS_HHH_1"/>
</dbReference>
<evidence type="ECO:0000313" key="18">
    <source>
        <dbReference type="EMBL" id="KAK3035760.1"/>
    </source>
</evidence>
<comment type="cofactor">
    <cofactor evidence="14">
        <name>Mg(2+)</name>
        <dbReference type="ChEBI" id="CHEBI:18420"/>
    </cofactor>
    <text evidence="14">Binds 2 magnesium ions.</text>
</comment>
<keyword evidence="10 13" id="KW-0238">DNA-binding</keyword>
<comment type="subcellular location">
    <subcellularLocation>
        <location evidence="1 13">Nucleus</location>
    </subcellularLocation>
</comment>
<dbReference type="InterPro" id="IPR001126">
    <property type="entry name" value="UmuC"/>
</dbReference>
<dbReference type="Gene3D" id="3.40.50.10190">
    <property type="entry name" value="BRCT domain"/>
    <property type="match status" value="1"/>
</dbReference>
<dbReference type="CDD" id="cd17719">
    <property type="entry name" value="BRCT_Rev1"/>
    <property type="match status" value="1"/>
</dbReference>
<feature type="compositionally biased region" description="Polar residues" evidence="15">
    <location>
        <begin position="882"/>
        <end position="894"/>
    </location>
</feature>